<gene>
    <name evidence="1" type="ORF">PoB_001185500</name>
</gene>
<evidence type="ECO:0000313" key="2">
    <source>
        <dbReference type="Proteomes" id="UP000735302"/>
    </source>
</evidence>
<keyword evidence="2" id="KW-1185">Reference proteome</keyword>
<dbReference type="AlphaFoldDB" id="A0AAV3YRG2"/>
<proteinExistence type="predicted"/>
<evidence type="ECO:0000313" key="1">
    <source>
        <dbReference type="EMBL" id="GFN85349.1"/>
    </source>
</evidence>
<organism evidence="1 2">
    <name type="scientific">Plakobranchus ocellatus</name>
    <dbReference type="NCBI Taxonomy" id="259542"/>
    <lineage>
        <taxon>Eukaryota</taxon>
        <taxon>Metazoa</taxon>
        <taxon>Spiralia</taxon>
        <taxon>Lophotrochozoa</taxon>
        <taxon>Mollusca</taxon>
        <taxon>Gastropoda</taxon>
        <taxon>Heterobranchia</taxon>
        <taxon>Euthyneura</taxon>
        <taxon>Panpulmonata</taxon>
        <taxon>Sacoglossa</taxon>
        <taxon>Placobranchoidea</taxon>
        <taxon>Plakobranchidae</taxon>
        <taxon>Plakobranchus</taxon>
    </lineage>
</organism>
<sequence length="78" mass="8672">MPNHPPSGRTAGRLEGASTRGIVGRHPFQQKMDSNADSFASPVEVFAQVWEYFMELVCSLSIPIFLPDGVDVSIYLRF</sequence>
<reference evidence="1 2" key="1">
    <citation type="journal article" date="2021" name="Elife">
        <title>Chloroplast acquisition without the gene transfer in kleptoplastic sea slugs, Plakobranchus ocellatus.</title>
        <authorList>
            <person name="Maeda T."/>
            <person name="Takahashi S."/>
            <person name="Yoshida T."/>
            <person name="Shimamura S."/>
            <person name="Takaki Y."/>
            <person name="Nagai Y."/>
            <person name="Toyoda A."/>
            <person name="Suzuki Y."/>
            <person name="Arimoto A."/>
            <person name="Ishii H."/>
            <person name="Satoh N."/>
            <person name="Nishiyama T."/>
            <person name="Hasebe M."/>
            <person name="Maruyama T."/>
            <person name="Minagawa J."/>
            <person name="Obokata J."/>
            <person name="Shigenobu S."/>
        </authorList>
    </citation>
    <scope>NUCLEOTIDE SEQUENCE [LARGE SCALE GENOMIC DNA]</scope>
</reference>
<name>A0AAV3YRG2_9GAST</name>
<protein>
    <submittedName>
        <fullName evidence="1">Uncharacterized protein</fullName>
    </submittedName>
</protein>
<comment type="caution">
    <text evidence="1">The sequence shown here is derived from an EMBL/GenBank/DDBJ whole genome shotgun (WGS) entry which is preliminary data.</text>
</comment>
<dbReference type="Proteomes" id="UP000735302">
    <property type="component" value="Unassembled WGS sequence"/>
</dbReference>
<dbReference type="EMBL" id="BLXT01001405">
    <property type="protein sequence ID" value="GFN85349.1"/>
    <property type="molecule type" value="Genomic_DNA"/>
</dbReference>
<accession>A0AAV3YRG2</accession>